<evidence type="ECO:0000256" key="1">
    <source>
        <dbReference type="SAM" id="Coils"/>
    </source>
</evidence>
<evidence type="ECO:0000313" key="5">
    <source>
        <dbReference type="Proteomes" id="UP001174909"/>
    </source>
</evidence>
<evidence type="ECO:0000256" key="3">
    <source>
        <dbReference type="SAM" id="Phobius"/>
    </source>
</evidence>
<name>A0AA35S7U6_GEOBA</name>
<accession>A0AA35S7U6</accession>
<organism evidence="4 5">
    <name type="scientific">Geodia barretti</name>
    <name type="common">Barrett's horny sponge</name>
    <dbReference type="NCBI Taxonomy" id="519541"/>
    <lineage>
        <taxon>Eukaryota</taxon>
        <taxon>Metazoa</taxon>
        <taxon>Porifera</taxon>
        <taxon>Demospongiae</taxon>
        <taxon>Heteroscleromorpha</taxon>
        <taxon>Tetractinellida</taxon>
        <taxon>Astrophorina</taxon>
        <taxon>Geodiidae</taxon>
        <taxon>Geodia</taxon>
    </lineage>
</organism>
<reference evidence="4" key="1">
    <citation type="submission" date="2023-03" db="EMBL/GenBank/DDBJ databases">
        <authorList>
            <person name="Steffen K."/>
            <person name="Cardenas P."/>
        </authorList>
    </citation>
    <scope>NUCLEOTIDE SEQUENCE</scope>
</reference>
<keyword evidence="5" id="KW-1185">Reference proteome</keyword>
<comment type="caution">
    <text evidence="4">The sequence shown here is derived from an EMBL/GenBank/DDBJ whole genome shotgun (WGS) entry which is preliminary data.</text>
</comment>
<protein>
    <submittedName>
        <fullName evidence="4">Uncharacterized protein</fullName>
    </submittedName>
</protein>
<feature type="compositionally biased region" description="Acidic residues" evidence="2">
    <location>
        <begin position="309"/>
        <end position="321"/>
    </location>
</feature>
<keyword evidence="3" id="KW-1133">Transmembrane helix</keyword>
<dbReference type="GO" id="GO:0005815">
    <property type="term" value="C:microtubule organizing center"/>
    <property type="evidence" value="ECO:0007669"/>
    <property type="project" value="TreeGrafter"/>
</dbReference>
<keyword evidence="1" id="KW-0175">Coiled coil</keyword>
<keyword evidence="3" id="KW-0812">Transmembrane</keyword>
<dbReference type="GO" id="GO:0005874">
    <property type="term" value="C:microtubule"/>
    <property type="evidence" value="ECO:0007669"/>
    <property type="project" value="TreeGrafter"/>
</dbReference>
<dbReference type="Proteomes" id="UP001174909">
    <property type="component" value="Unassembled WGS sequence"/>
</dbReference>
<dbReference type="PANTHER" id="PTHR14332:SF3">
    <property type="entry name" value="DISRUPTED IN SCHIZOPHRENIA 1 PROTEIN"/>
    <property type="match status" value="1"/>
</dbReference>
<sequence>MPCTCKSLCQYQWEPILNVSLVWAVSECMCVCAVCVCVYYFRKVWRKSDKSTRKLSSSKRPTERECQYSDGIEIAMEVTIAGLLGRVEMKWEESERRTHTLAQCLGRAGDLTDMNTASLLSPSAQLTKCREAVGEKEGEVKKVASEIEALQGTVAQLRRQISAAEERIPRLEEAKKTAVTARRYKEAGRLSSELKQLKTELEPQKTQLAEKEGEVGDVNKRLAGLSSELAGERVHLDQLERQEDLQHLRRLTSSLSRLQATKTSIPGSSSPPLEKVLVCWLQLYQLLAEGLCAKHDLDLADFTPHADTQPEEEEEGGEEEGEKLTVDTAPAGGGNMGGVPDVQKPPEVIVYYSGTSDKGPSEIRTTSLQRTLVYTQC</sequence>
<gene>
    <name evidence="4" type="ORF">GBAR_LOCUS14498</name>
</gene>
<evidence type="ECO:0000256" key="2">
    <source>
        <dbReference type="SAM" id="MobiDB-lite"/>
    </source>
</evidence>
<dbReference type="EMBL" id="CASHTH010002116">
    <property type="protein sequence ID" value="CAI8025055.1"/>
    <property type="molecule type" value="Genomic_DNA"/>
</dbReference>
<evidence type="ECO:0000313" key="4">
    <source>
        <dbReference type="EMBL" id="CAI8025055.1"/>
    </source>
</evidence>
<proteinExistence type="predicted"/>
<dbReference type="GO" id="GO:0045111">
    <property type="term" value="C:intermediate filament cytoskeleton"/>
    <property type="evidence" value="ECO:0007669"/>
    <property type="project" value="TreeGrafter"/>
</dbReference>
<dbReference type="InterPro" id="IPR026081">
    <property type="entry name" value="DISC1"/>
</dbReference>
<feature type="coiled-coil region" evidence="1">
    <location>
        <begin position="140"/>
        <end position="242"/>
    </location>
</feature>
<dbReference type="PANTHER" id="PTHR14332">
    <property type="entry name" value="DISRUPTED IN SCHIZOPHRENIA 1 PROTEIN"/>
    <property type="match status" value="1"/>
</dbReference>
<feature type="region of interest" description="Disordered" evidence="2">
    <location>
        <begin position="303"/>
        <end position="343"/>
    </location>
</feature>
<dbReference type="Gene3D" id="1.10.287.1490">
    <property type="match status" value="1"/>
</dbReference>
<keyword evidence="3" id="KW-0472">Membrane</keyword>
<dbReference type="AlphaFoldDB" id="A0AA35S7U6"/>
<feature type="transmembrane region" description="Helical" evidence="3">
    <location>
        <begin position="21"/>
        <end position="41"/>
    </location>
</feature>